<reference evidence="2 3" key="1">
    <citation type="submission" date="2024-08" db="EMBL/GenBank/DDBJ databases">
        <authorList>
            <person name="Cucini C."/>
            <person name="Frati F."/>
        </authorList>
    </citation>
    <scope>NUCLEOTIDE SEQUENCE [LARGE SCALE GENOMIC DNA]</scope>
</reference>
<evidence type="ECO:0000256" key="1">
    <source>
        <dbReference type="SAM" id="MobiDB-lite"/>
    </source>
</evidence>
<gene>
    <name evidence="2" type="ORF">ODALV1_LOCUS13774</name>
</gene>
<comment type="caution">
    <text evidence="2">The sequence shown here is derived from an EMBL/GenBank/DDBJ whole genome shotgun (WGS) entry which is preliminary data.</text>
</comment>
<feature type="region of interest" description="Disordered" evidence="1">
    <location>
        <begin position="93"/>
        <end position="113"/>
    </location>
</feature>
<keyword evidence="3" id="KW-1185">Reference proteome</keyword>
<feature type="compositionally biased region" description="Basic residues" evidence="1">
    <location>
        <begin position="15"/>
        <end position="32"/>
    </location>
</feature>
<evidence type="ECO:0000313" key="2">
    <source>
        <dbReference type="EMBL" id="CAL8109881.1"/>
    </source>
</evidence>
<feature type="region of interest" description="Disordered" evidence="1">
    <location>
        <begin position="1"/>
        <end position="35"/>
    </location>
</feature>
<dbReference type="Proteomes" id="UP001642540">
    <property type="component" value="Unassembled WGS sequence"/>
</dbReference>
<dbReference type="EMBL" id="CAXLJM020000042">
    <property type="protein sequence ID" value="CAL8109881.1"/>
    <property type="molecule type" value="Genomic_DNA"/>
</dbReference>
<proteinExistence type="predicted"/>
<organism evidence="2 3">
    <name type="scientific">Orchesella dallaii</name>
    <dbReference type="NCBI Taxonomy" id="48710"/>
    <lineage>
        <taxon>Eukaryota</taxon>
        <taxon>Metazoa</taxon>
        <taxon>Ecdysozoa</taxon>
        <taxon>Arthropoda</taxon>
        <taxon>Hexapoda</taxon>
        <taxon>Collembola</taxon>
        <taxon>Entomobryomorpha</taxon>
        <taxon>Entomobryoidea</taxon>
        <taxon>Orchesellidae</taxon>
        <taxon>Orchesellinae</taxon>
        <taxon>Orchesella</taxon>
    </lineage>
</organism>
<accession>A0ABP1QPF3</accession>
<feature type="compositionally biased region" description="Polar residues" evidence="1">
    <location>
        <begin position="98"/>
        <end position="109"/>
    </location>
</feature>
<evidence type="ECO:0000313" key="3">
    <source>
        <dbReference type="Proteomes" id="UP001642540"/>
    </source>
</evidence>
<feature type="compositionally biased region" description="Low complexity" evidence="1">
    <location>
        <begin position="1"/>
        <end position="11"/>
    </location>
</feature>
<protein>
    <submittedName>
        <fullName evidence="2">Uncharacterized protein</fullName>
    </submittedName>
</protein>
<sequence>MSRSSSSSCSSEGRKGRKSKKSTKVHHSKKRRLESIEKKISQLTELVSHFLPTNPTLVNSDHESIVSDESVRLIDKYTFKTLVIGDKPSPFLHPVGSGHSTTKDNNNSVPKDPTNDCLEVSVLDEDNQKLLGDAAVLVNEKGTPIYPGVATFKAPGNRTVGGPLLNPALTKATNGFTKNRDEELCRIQANIGTVIAGLGYTLSTLLDDSKSIDKADIIANLSDSARFLCGTQYQISLLRRREVKANVKGSFNGRNQQRLPK</sequence>
<name>A0ABP1QPF3_9HEXA</name>